<dbReference type="OrthoDB" id="5607838at2"/>
<evidence type="ECO:0000313" key="3">
    <source>
        <dbReference type="EMBL" id="EAW31992.1"/>
    </source>
</evidence>
<dbReference type="GO" id="GO:0015562">
    <property type="term" value="F:efflux transmembrane transporter activity"/>
    <property type="evidence" value="ECO:0007669"/>
    <property type="project" value="InterPro"/>
</dbReference>
<evidence type="ECO:0000313" key="4">
    <source>
        <dbReference type="Proteomes" id="UP000004931"/>
    </source>
</evidence>
<sequence length="432" mass="48420">MLNKHDKILLLTTVLTLMQLALPVQAQNSVLSAAEAVKTAVSENPGLAEMQARFRAMSEIPSQMGTLPDPVVSFGAMNFPTDSFDRDQEPMTQLQVGISQAFPFPGKLNLREEAAEFDAQAAFYTADEMRLMLIANVQQKWWQIFYLDRAIDTIRSNQVLLKQFIDVAKTKYETGKGLQQDVLLAQLEQSKLIDKNIQIQALRSNQAILLNTMMNLRANAEVSLPRTVNKSLPTILNEHRLYQLAAIHRPIIKQREQTVAASESRLDLAKRNEYPDFNVAVNYGNRSGNNPMPMSGSRSDFVSVMVGIKVPLYSGRKQSKAIRQKSSELEKNHYAVLDEKGRVSAEISTAVIDYRRAGEQMSLFGSGIVPQARQTVQSMLAGYQVSKVDFLNLVRSQITLLNYELQYWKSLSEAKQALAKIQAAVGEESIYE</sequence>
<dbReference type="InterPro" id="IPR010131">
    <property type="entry name" value="MdtP/NodT-like"/>
</dbReference>
<gene>
    <name evidence="3" type="ORF">GP2143_06060</name>
</gene>
<dbReference type="SUPFAM" id="SSF56954">
    <property type="entry name" value="Outer membrane efflux proteins (OEP)"/>
    <property type="match status" value="1"/>
</dbReference>
<evidence type="ECO:0000256" key="1">
    <source>
        <dbReference type="ARBA" id="ARBA00007613"/>
    </source>
</evidence>
<feature type="signal peptide" evidence="2">
    <location>
        <begin position="1"/>
        <end position="26"/>
    </location>
</feature>
<reference evidence="3 4" key="1">
    <citation type="journal article" date="2010" name="J. Bacteriol.">
        <title>Genome sequence of the oligotrophic marine Gammaproteobacterium HTCC2143, isolated from the Oregon Coast.</title>
        <authorList>
            <person name="Oh H.M."/>
            <person name="Kang I."/>
            <person name="Ferriera S."/>
            <person name="Giovannoni S.J."/>
            <person name="Cho J.C."/>
        </authorList>
    </citation>
    <scope>NUCLEOTIDE SEQUENCE [LARGE SCALE GENOMIC DNA]</scope>
    <source>
        <strain evidence="3 4">HTCC2143</strain>
    </source>
</reference>
<protein>
    <submittedName>
        <fullName evidence="3">Outer membrane efflux protein</fullName>
    </submittedName>
</protein>
<comment type="caution">
    <text evidence="3">The sequence shown here is derived from an EMBL/GenBank/DDBJ whole genome shotgun (WGS) entry which is preliminary data.</text>
</comment>
<feature type="chain" id="PRO_5002631051" evidence="2">
    <location>
        <begin position="27"/>
        <end position="432"/>
    </location>
</feature>
<dbReference type="InterPro" id="IPR003423">
    <property type="entry name" value="OMP_efflux"/>
</dbReference>
<dbReference type="Pfam" id="PF02321">
    <property type="entry name" value="OEP"/>
    <property type="match status" value="2"/>
</dbReference>
<name>A0YBR2_9GAMM</name>
<keyword evidence="4" id="KW-1185">Reference proteome</keyword>
<dbReference type="PANTHER" id="PTHR30203">
    <property type="entry name" value="OUTER MEMBRANE CATION EFFLUX PROTEIN"/>
    <property type="match status" value="1"/>
</dbReference>
<dbReference type="EMBL" id="AAVT01000002">
    <property type="protein sequence ID" value="EAW31992.1"/>
    <property type="molecule type" value="Genomic_DNA"/>
</dbReference>
<comment type="similarity">
    <text evidence="1">Belongs to the outer membrane factor (OMF) (TC 1.B.17) family.</text>
</comment>
<dbReference type="eggNOG" id="COG1538">
    <property type="taxonomic scope" value="Bacteria"/>
</dbReference>
<evidence type="ECO:0000256" key="2">
    <source>
        <dbReference type="SAM" id="SignalP"/>
    </source>
</evidence>
<dbReference type="PANTHER" id="PTHR30203:SF24">
    <property type="entry name" value="BLR4935 PROTEIN"/>
    <property type="match status" value="1"/>
</dbReference>
<proteinExistence type="inferred from homology"/>
<dbReference type="Gene3D" id="1.20.1600.10">
    <property type="entry name" value="Outer membrane efflux proteins (OEP)"/>
    <property type="match status" value="1"/>
</dbReference>
<dbReference type="STRING" id="247633.GP2143_06060"/>
<dbReference type="Proteomes" id="UP000004931">
    <property type="component" value="Unassembled WGS sequence"/>
</dbReference>
<dbReference type="AlphaFoldDB" id="A0YBR2"/>
<keyword evidence="2" id="KW-0732">Signal</keyword>
<accession>A0YBR2</accession>
<organism evidence="3 4">
    <name type="scientific">marine gamma proteobacterium HTCC2143</name>
    <dbReference type="NCBI Taxonomy" id="247633"/>
    <lineage>
        <taxon>Bacteria</taxon>
        <taxon>Pseudomonadati</taxon>
        <taxon>Pseudomonadota</taxon>
        <taxon>Gammaproteobacteria</taxon>
        <taxon>Cellvibrionales</taxon>
        <taxon>Spongiibacteraceae</taxon>
        <taxon>BD1-7 clade</taxon>
    </lineage>
</organism>